<dbReference type="SMART" id="SM00318">
    <property type="entry name" value="SNc"/>
    <property type="match status" value="1"/>
</dbReference>
<name>A0A940YLR2_9BURK</name>
<keyword evidence="1" id="KW-0540">Nuclease</keyword>
<dbReference type="AlphaFoldDB" id="A0A940YLR2"/>
<gene>
    <name evidence="5" type="ORF">KAK06_18470</name>
</gene>
<dbReference type="Pfam" id="PF00565">
    <property type="entry name" value="SNase"/>
    <property type="match status" value="1"/>
</dbReference>
<dbReference type="InterPro" id="IPR035437">
    <property type="entry name" value="SNase_OB-fold_sf"/>
</dbReference>
<dbReference type="RefSeq" id="WP_210803621.1">
    <property type="nucleotide sequence ID" value="NZ_JAGQDE010000019.1"/>
</dbReference>
<evidence type="ECO:0000256" key="2">
    <source>
        <dbReference type="ARBA" id="ARBA00022759"/>
    </source>
</evidence>
<reference evidence="5" key="1">
    <citation type="submission" date="2021-04" db="EMBL/GenBank/DDBJ databases">
        <title>The genome sequence of Ideonella sp. 4Y11.</title>
        <authorList>
            <person name="Liu Y."/>
        </authorList>
    </citation>
    <scope>NUCLEOTIDE SEQUENCE</scope>
    <source>
        <strain evidence="5">4Y11</strain>
    </source>
</reference>
<evidence type="ECO:0000256" key="1">
    <source>
        <dbReference type="ARBA" id="ARBA00022722"/>
    </source>
</evidence>
<dbReference type="PROSITE" id="PS50830">
    <property type="entry name" value="TNASE_3"/>
    <property type="match status" value="1"/>
</dbReference>
<evidence type="ECO:0000313" key="6">
    <source>
        <dbReference type="Proteomes" id="UP000678374"/>
    </source>
</evidence>
<sequence>MSASAVRENGHAGASFVADDLRERVNPRLAASHSDQIRASAHRSVCCADLPQASNSTLVSKRSHEMPVERRPFDYQPGDEFFANGTVLKVKDGDTLILKLSMGARILDNDDDGLVDLRFSAIDTPESAYTGLWPEQPFAKEARDFARTMLEGKVVTARMKGDLTYGRFVGEVFVEGRSANRELVRAGLAWWYKSYEKHDLDYERLELGARAAKVGLWSAPNPVPPWRWRQGVRG</sequence>
<proteinExistence type="predicted"/>
<dbReference type="PANTHER" id="PTHR12302:SF3">
    <property type="entry name" value="SERINE_THREONINE-PROTEIN KINASE 31"/>
    <property type="match status" value="1"/>
</dbReference>
<evidence type="ECO:0000313" key="5">
    <source>
        <dbReference type="EMBL" id="MBQ0960947.1"/>
    </source>
</evidence>
<dbReference type="PANTHER" id="PTHR12302">
    <property type="entry name" value="EBNA2 BINDING PROTEIN P100"/>
    <property type="match status" value="1"/>
</dbReference>
<keyword evidence="3" id="KW-0378">Hydrolase</keyword>
<keyword evidence="6" id="KW-1185">Reference proteome</keyword>
<comment type="caution">
    <text evidence="5">The sequence shown here is derived from an EMBL/GenBank/DDBJ whole genome shotgun (WGS) entry which is preliminary data.</text>
</comment>
<evidence type="ECO:0000259" key="4">
    <source>
        <dbReference type="PROSITE" id="PS50830"/>
    </source>
</evidence>
<dbReference type="GO" id="GO:0004519">
    <property type="term" value="F:endonuclease activity"/>
    <property type="evidence" value="ECO:0007669"/>
    <property type="project" value="UniProtKB-KW"/>
</dbReference>
<dbReference type="GO" id="GO:0016787">
    <property type="term" value="F:hydrolase activity"/>
    <property type="evidence" value="ECO:0007669"/>
    <property type="project" value="UniProtKB-KW"/>
</dbReference>
<dbReference type="SUPFAM" id="SSF50199">
    <property type="entry name" value="Staphylococcal nuclease"/>
    <property type="match status" value="1"/>
</dbReference>
<feature type="domain" description="TNase-like" evidence="4">
    <location>
        <begin position="81"/>
        <end position="219"/>
    </location>
</feature>
<dbReference type="EMBL" id="JAGQDE010000019">
    <property type="protein sequence ID" value="MBQ0960947.1"/>
    <property type="molecule type" value="Genomic_DNA"/>
</dbReference>
<dbReference type="Gene3D" id="2.40.50.90">
    <property type="match status" value="1"/>
</dbReference>
<evidence type="ECO:0000256" key="3">
    <source>
        <dbReference type="ARBA" id="ARBA00022801"/>
    </source>
</evidence>
<keyword evidence="2" id="KW-0255">Endonuclease</keyword>
<protein>
    <submittedName>
        <fullName evidence="5">Thermonuclease family protein</fullName>
    </submittedName>
</protein>
<accession>A0A940YLR2</accession>
<dbReference type="Proteomes" id="UP000678374">
    <property type="component" value="Unassembled WGS sequence"/>
</dbReference>
<organism evidence="5 6">
    <name type="scientific">Ideonella aquatica</name>
    <dbReference type="NCBI Taxonomy" id="2824119"/>
    <lineage>
        <taxon>Bacteria</taxon>
        <taxon>Pseudomonadati</taxon>
        <taxon>Pseudomonadota</taxon>
        <taxon>Betaproteobacteria</taxon>
        <taxon>Burkholderiales</taxon>
        <taxon>Sphaerotilaceae</taxon>
        <taxon>Ideonella</taxon>
    </lineage>
</organism>
<dbReference type="InterPro" id="IPR016071">
    <property type="entry name" value="Staphylococal_nuclease_OB-fold"/>
</dbReference>